<dbReference type="GO" id="GO:0016757">
    <property type="term" value="F:glycosyltransferase activity"/>
    <property type="evidence" value="ECO:0007669"/>
    <property type="project" value="UniProtKB-KW"/>
</dbReference>
<dbReference type="InterPro" id="IPR029044">
    <property type="entry name" value="Nucleotide-diphossugar_trans"/>
</dbReference>
<dbReference type="OrthoDB" id="9797391at2"/>
<dbReference type="EMBL" id="FNVD01000001">
    <property type="protein sequence ID" value="SEF48323.1"/>
    <property type="molecule type" value="Genomic_DNA"/>
</dbReference>
<name>A0A1H5SCD7_9RHOB</name>
<dbReference type="Gene3D" id="3.90.550.10">
    <property type="entry name" value="Spore Coat Polysaccharide Biosynthesis Protein SpsA, Chain A"/>
    <property type="match status" value="1"/>
</dbReference>
<proteinExistence type="predicted"/>
<evidence type="ECO:0000256" key="5">
    <source>
        <dbReference type="ARBA" id="ARBA00023136"/>
    </source>
</evidence>
<evidence type="ECO:0000313" key="7">
    <source>
        <dbReference type="EMBL" id="SEF48323.1"/>
    </source>
</evidence>
<dbReference type="PANTHER" id="PTHR43646">
    <property type="entry name" value="GLYCOSYLTRANSFERASE"/>
    <property type="match status" value="1"/>
</dbReference>
<evidence type="ECO:0000259" key="6">
    <source>
        <dbReference type="Pfam" id="PF00535"/>
    </source>
</evidence>
<dbReference type="PANTHER" id="PTHR43646:SF2">
    <property type="entry name" value="GLYCOSYLTRANSFERASE 2-LIKE DOMAIN-CONTAINING PROTEIN"/>
    <property type="match status" value="1"/>
</dbReference>
<accession>A0A1H5SCD7</accession>
<keyword evidence="4 7" id="KW-0808">Transferase</keyword>
<dbReference type="Proteomes" id="UP000236742">
    <property type="component" value="Unassembled WGS sequence"/>
</dbReference>
<protein>
    <submittedName>
        <fullName evidence="7">Glycosyl transferase family 2</fullName>
    </submittedName>
</protein>
<sequence>MISVIIPAHQEEGYIGDCLRHVLASDPPRARDGTAQPVQVIVVANGCADATAQEARSLAGRFAQRGWPMEIVELAEGSKPRALNAGDRRAIYDIRVYMDADIWVSPGLIAGLAGVLDRPEPAYAGGRSRIRDARGWFLKRYARFWLRLPFMASGVPGCGVYAVNAAGRARWGDFPEVTADDMFVRYHFAPEESHPVPEDYVWPIAGNFAQLVRSRRRQDEGLAEIRRLLPEGAARSGPTAPSGGELLRLFLSDPVGFAVYASVALAVRTPLFSRQGRWDRGR</sequence>
<dbReference type="InterPro" id="IPR001173">
    <property type="entry name" value="Glyco_trans_2-like"/>
</dbReference>
<dbReference type="AlphaFoldDB" id="A0A1H5SCD7"/>
<keyword evidence="2" id="KW-1003">Cell membrane</keyword>
<keyword evidence="3" id="KW-0328">Glycosyltransferase</keyword>
<organism evidence="7 8">
    <name type="scientific">Jhaorihella thermophila</name>
    <dbReference type="NCBI Taxonomy" id="488547"/>
    <lineage>
        <taxon>Bacteria</taxon>
        <taxon>Pseudomonadati</taxon>
        <taxon>Pseudomonadota</taxon>
        <taxon>Alphaproteobacteria</taxon>
        <taxon>Rhodobacterales</taxon>
        <taxon>Paracoccaceae</taxon>
        <taxon>Jhaorihella</taxon>
    </lineage>
</organism>
<evidence type="ECO:0000256" key="3">
    <source>
        <dbReference type="ARBA" id="ARBA00022676"/>
    </source>
</evidence>
<evidence type="ECO:0000256" key="1">
    <source>
        <dbReference type="ARBA" id="ARBA00004236"/>
    </source>
</evidence>
<comment type="subcellular location">
    <subcellularLocation>
        <location evidence="1">Cell membrane</location>
    </subcellularLocation>
</comment>
<evidence type="ECO:0000313" key="8">
    <source>
        <dbReference type="Proteomes" id="UP000236742"/>
    </source>
</evidence>
<evidence type="ECO:0000256" key="4">
    <source>
        <dbReference type="ARBA" id="ARBA00022679"/>
    </source>
</evidence>
<dbReference type="GO" id="GO:0005886">
    <property type="term" value="C:plasma membrane"/>
    <property type="evidence" value="ECO:0007669"/>
    <property type="project" value="UniProtKB-SubCell"/>
</dbReference>
<dbReference type="SUPFAM" id="SSF53448">
    <property type="entry name" value="Nucleotide-diphospho-sugar transferases"/>
    <property type="match status" value="1"/>
</dbReference>
<gene>
    <name evidence="7" type="ORF">SAMN05421751_101454</name>
</gene>
<evidence type="ECO:0000256" key="2">
    <source>
        <dbReference type="ARBA" id="ARBA00022475"/>
    </source>
</evidence>
<keyword evidence="8" id="KW-1185">Reference proteome</keyword>
<reference evidence="7 8" key="1">
    <citation type="submission" date="2016-10" db="EMBL/GenBank/DDBJ databases">
        <authorList>
            <person name="de Groot N.N."/>
        </authorList>
    </citation>
    <scope>NUCLEOTIDE SEQUENCE [LARGE SCALE GENOMIC DNA]</scope>
    <source>
        <strain evidence="7 8">DSM 23413</strain>
    </source>
</reference>
<dbReference type="Pfam" id="PF00535">
    <property type="entry name" value="Glycos_transf_2"/>
    <property type="match status" value="1"/>
</dbReference>
<dbReference type="RefSeq" id="WP_104006458.1">
    <property type="nucleotide sequence ID" value="NZ_FNVD01000001.1"/>
</dbReference>
<feature type="domain" description="Glycosyltransferase 2-like" evidence="6">
    <location>
        <begin position="3"/>
        <end position="147"/>
    </location>
</feature>
<keyword evidence="5" id="KW-0472">Membrane</keyword>